<dbReference type="EMBL" id="QKYT01000007">
    <property type="protein sequence ID" value="RIA99113.1"/>
    <property type="molecule type" value="Genomic_DNA"/>
</dbReference>
<feature type="domain" description="Aip3p/Bud6 N-terminal" evidence="2">
    <location>
        <begin position="66"/>
        <end position="122"/>
    </location>
</feature>
<name>A0A397TLL4_9GLOM</name>
<protein>
    <recommendedName>
        <fullName evidence="2">Aip3p/Bud6 N-terminal domain-containing protein</fullName>
    </recommendedName>
</protein>
<dbReference type="AlphaFoldDB" id="A0A397TLL4"/>
<organism evidence="3 4">
    <name type="scientific">Glomus cerebriforme</name>
    <dbReference type="NCBI Taxonomy" id="658196"/>
    <lineage>
        <taxon>Eukaryota</taxon>
        <taxon>Fungi</taxon>
        <taxon>Fungi incertae sedis</taxon>
        <taxon>Mucoromycota</taxon>
        <taxon>Glomeromycotina</taxon>
        <taxon>Glomeromycetes</taxon>
        <taxon>Glomerales</taxon>
        <taxon>Glomeraceae</taxon>
        <taxon>Glomus</taxon>
    </lineage>
</organism>
<accession>A0A397TLL4</accession>
<feature type="compositionally biased region" description="Polar residues" evidence="1">
    <location>
        <begin position="7"/>
        <end position="26"/>
    </location>
</feature>
<feature type="region of interest" description="Disordered" evidence="1">
    <location>
        <begin position="1"/>
        <end position="64"/>
    </location>
</feature>
<evidence type="ECO:0000256" key="1">
    <source>
        <dbReference type="SAM" id="MobiDB-lite"/>
    </source>
</evidence>
<dbReference type="InterPro" id="IPR056279">
    <property type="entry name" value="Aip3p_Bud6_N"/>
</dbReference>
<sequence length="122" mass="13468">MAYPNIPQVSFPQPNTRITQASTNPPINIPQRRPSSSPTPGRERELSPPPTPQRRSTGNSPMSSIESIVTQLLVTTKLLLEGLTNWSLRRMTEQEVSDIYVKLGSELNTVVHLFGKAGVDMS</sequence>
<dbReference type="Pfam" id="PF23153">
    <property type="entry name" value="Aip3p_Bud6_N"/>
    <property type="match status" value="1"/>
</dbReference>
<evidence type="ECO:0000313" key="4">
    <source>
        <dbReference type="Proteomes" id="UP000265703"/>
    </source>
</evidence>
<reference evidence="3 4" key="1">
    <citation type="submission" date="2018-06" db="EMBL/GenBank/DDBJ databases">
        <title>Comparative genomics reveals the genomic features of Rhizophagus irregularis, R. cerebriforme, R. diaphanum and Gigaspora rosea, and their symbiotic lifestyle signature.</title>
        <authorList>
            <person name="Morin E."/>
            <person name="San Clemente H."/>
            <person name="Chen E.C.H."/>
            <person name="De La Providencia I."/>
            <person name="Hainaut M."/>
            <person name="Kuo A."/>
            <person name="Kohler A."/>
            <person name="Murat C."/>
            <person name="Tang N."/>
            <person name="Roy S."/>
            <person name="Loubradou J."/>
            <person name="Henrissat B."/>
            <person name="Grigoriev I.V."/>
            <person name="Corradi N."/>
            <person name="Roux C."/>
            <person name="Martin F.M."/>
        </authorList>
    </citation>
    <scope>NUCLEOTIDE SEQUENCE [LARGE SCALE GENOMIC DNA]</scope>
    <source>
        <strain evidence="3 4">DAOM 227022</strain>
    </source>
</reference>
<proteinExistence type="predicted"/>
<keyword evidence="4" id="KW-1185">Reference proteome</keyword>
<feature type="compositionally biased region" description="Polar residues" evidence="1">
    <location>
        <begin position="53"/>
        <end position="64"/>
    </location>
</feature>
<dbReference type="OrthoDB" id="783096at2759"/>
<dbReference type="STRING" id="658196.A0A397TLL4"/>
<evidence type="ECO:0000313" key="3">
    <source>
        <dbReference type="EMBL" id="RIA99113.1"/>
    </source>
</evidence>
<gene>
    <name evidence="3" type="ORF">C1645_520805</name>
</gene>
<evidence type="ECO:0000259" key="2">
    <source>
        <dbReference type="Pfam" id="PF23153"/>
    </source>
</evidence>
<dbReference type="Proteomes" id="UP000265703">
    <property type="component" value="Unassembled WGS sequence"/>
</dbReference>
<comment type="caution">
    <text evidence="3">The sequence shown here is derived from an EMBL/GenBank/DDBJ whole genome shotgun (WGS) entry which is preliminary data.</text>
</comment>